<keyword evidence="3 11" id="KW-0808">Transferase</keyword>
<reference evidence="11 12" key="1">
    <citation type="submission" date="2016-03" db="EMBL/GenBank/DDBJ databases">
        <authorList>
            <person name="Ploux O."/>
        </authorList>
    </citation>
    <scope>NUCLEOTIDE SEQUENCE [LARGE SCALE GENOMIC DNA]</scope>
    <source>
        <strain evidence="11 12">LPB0076</strain>
    </source>
</reference>
<dbReference type="InterPro" id="IPR050179">
    <property type="entry name" value="Trans_hexapeptide_repeat"/>
</dbReference>
<evidence type="ECO:0000256" key="5">
    <source>
        <dbReference type="ARBA" id="ARBA00022915"/>
    </source>
</evidence>
<dbReference type="NCBIfam" id="TIGR03570">
    <property type="entry name" value="NeuD_NnaD"/>
    <property type="match status" value="1"/>
</dbReference>
<dbReference type="STRING" id="1763534.GCA_001831475_01639"/>
<accession>A0A1B9E9U6</accession>
<dbReference type="CDD" id="cd03360">
    <property type="entry name" value="LbH_AT_putative"/>
    <property type="match status" value="1"/>
</dbReference>
<dbReference type="AlphaFoldDB" id="A0A1B9E9U6"/>
<evidence type="ECO:0000259" key="10">
    <source>
        <dbReference type="Pfam" id="PF17836"/>
    </source>
</evidence>
<keyword evidence="7" id="KW-0012">Acyltransferase</keyword>
<proteinExistence type="inferred from homology"/>
<dbReference type="PANTHER" id="PTHR43300:SF10">
    <property type="entry name" value="2,3,4,5-TETRAHYDROPYRIDINE-2,6-DICARBOXYLATE N-ACETYLTRANSFERASE"/>
    <property type="match status" value="1"/>
</dbReference>
<keyword evidence="5" id="KW-0220">Diaminopimelate biosynthesis</keyword>
<comment type="similarity">
    <text evidence="1">Belongs to the transferase hexapeptide repeat family.</text>
</comment>
<evidence type="ECO:0000256" key="6">
    <source>
        <dbReference type="ARBA" id="ARBA00023154"/>
    </source>
</evidence>
<dbReference type="SUPFAM" id="SSF51161">
    <property type="entry name" value="Trimeric LpxA-like enzymes"/>
    <property type="match status" value="1"/>
</dbReference>
<dbReference type="GO" id="GO:0016746">
    <property type="term" value="F:acyltransferase activity"/>
    <property type="evidence" value="ECO:0007669"/>
    <property type="project" value="UniProtKB-KW"/>
</dbReference>
<evidence type="ECO:0000256" key="7">
    <source>
        <dbReference type="ARBA" id="ARBA00023315"/>
    </source>
</evidence>
<protein>
    <submittedName>
        <fullName evidence="11">Hexapeptide transferase</fullName>
    </submittedName>
</protein>
<keyword evidence="2" id="KW-0028">Amino-acid biosynthesis</keyword>
<dbReference type="PROSITE" id="PS00101">
    <property type="entry name" value="HEXAPEP_TRANSFERASES"/>
    <property type="match status" value="1"/>
</dbReference>
<comment type="caution">
    <text evidence="11">The sequence shown here is derived from an EMBL/GenBank/DDBJ whole genome shotgun (WGS) entry which is preliminary data.</text>
</comment>
<name>A0A1B9E9U6_9FLAO</name>
<evidence type="ECO:0000256" key="8">
    <source>
        <dbReference type="PIRSR" id="PIRSR620019-1"/>
    </source>
</evidence>
<evidence type="ECO:0000256" key="4">
    <source>
        <dbReference type="ARBA" id="ARBA00022737"/>
    </source>
</evidence>
<dbReference type="RefSeq" id="WP_066331589.1">
    <property type="nucleotide sequence ID" value="NZ_CP017688.1"/>
</dbReference>
<dbReference type="InterPro" id="IPR001451">
    <property type="entry name" value="Hexapep"/>
</dbReference>
<dbReference type="InterPro" id="IPR018357">
    <property type="entry name" value="Hexapep_transf_CS"/>
</dbReference>
<sequence>MLIVGAKGFAKEVLEVLYQNKQLKNVAFFDDVNTELTGKLYQTFPILKTMEAAEAYFKTTSNEFTIGIGNPVLRKMLYEKFQSIGGVFTATISPKASVGHFGNTIQEGCNIMTGTVLTNDIHVGKGTIINLNCTIGHDTIIQDFVELSPGVSISGNCTIGAYSILGTNATVLPKITIGTNVIVAAGAVVTKNVPDNCMVAGIPAVIKKELSPINL</sequence>
<evidence type="ECO:0000256" key="1">
    <source>
        <dbReference type="ARBA" id="ARBA00007274"/>
    </source>
</evidence>
<dbReference type="Pfam" id="PF00132">
    <property type="entry name" value="Hexapep"/>
    <property type="match status" value="1"/>
</dbReference>
<dbReference type="Proteomes" id="UP000093510">
    <property type="component" value="Unassembled WGS sequence"/>
</dbReference>
<evidence type="ECO:0000313" key="12">
    <source>
        <dbReference type="Proteomes" id="UP000093510"/>
    </source>
</evidence>
<feature type="binding site" evidence="9">
    <location>
        <position position="69"/>
    </location>
    <ligand>
        <name>substrate</name>
    </ligand>
</feature>
<dbReference type="InterPro" id="IPR011004">
    <property type="entry name" value="Trimer_LpxA-like_sf"/>
</dbReference>
<dbReference type="PANTHER" id="PTHR43300">
    <property type="entry name" value="ACETYLTRANSFERASE"/>
    <property type="match status" value="1"/>
</dbReference>
<feature type="active site" description="Proton acceptor" evidence="8">
    <location>
        <position position="137"/>
    </location>
</feature>
<dbReference type="GO" id="GO:0019877">
    <property type="term" value="P:diaminopimelate biosynthetic process"/>
    <property type="evidence" value="ECO:0007669"/>
    <property type="project" value="UniProtKB-KW"/>
</dbReference>
<evidence type="ECO:0000256" key="3">
    <source>
        <dbReference type="ARBA" id="ARBA00022679"/>
    </source>
</evidence>
<dbReference type="Gene3D" id="2.160.10.10">
    <property type="entry name" value="Hexapeptide repeat proteins"/>
    <property type="match status" value="1"/>
</dbReference>
<dbReference type="Gene3D" id="3.40.50.20">
    <property type="match status" value="1"/>
</dbReference>
<evidence type="ECO:0000313" key="11">
    <source>
        <dbReference type="EMBL" id="OCB78716.1"/>
    </source>
</evidence>
<feature type="domain" description="PglD N-terminal" evidence="10">
    <location>
        <begin position="2"/>
        <end position="81"/>
    </location>
</feature>
<dbReference type="InterPro" id="IPR041561">
    <property type="entry name" value="PglD_N"/>
</dbReference>
<organism evidence="11 12">
    <name type="scientific">Flavobacterium crassostreae</name>
    <dbReference type="NCBI Taxonomy" id="1763534"/>
    <lineage>
        <taxon>Bacteria</taxon>
        <taxon>Pseudomonadati</taxon>
        <taxon>Bacteroidota</taxon>
        <taxon>Flavobacteriia</taxon>
        <taxon>Flavobacteriales</taxon>
        <taxon>Flavobacteriaceae</taxon>
        <taxon>Flavobacterium</taxon>
    </lineage>
</organism>
<gene>
    <name evidence="11" type="ORF">LPBF_01605</name>
</gene>
<dbReference type="Pfam" id="PF17836">
    <property type="entry name" value="PglD_N"/>
    <property type="match status" value="1"/>
</dbReference>
<dbReference type="InterPro" id="IPR020019">
    <property type="entry name" value="AcTrfase_PglD-like"/>
</dbReference>
<dbReference type="GO" id="GO:0009085">
    <property type="term" value="P:lysine biosynthetic process"/>
    <property type="evidence" value="ECO:0007669"/>
    <property type="project" value="UniProtKB-KW"/>
</dbReference>
<evidence type="ECO:0000256" key="9">
    <source>
        <dbReference type="PIRSR" id="PIRSR620019-2"/>
    </source>
</evidence>
<dbReference type="EMBL" id="LVEP01000002">
    <property type="protein sequence ID" value="OCB78716.1"/>
    <property type="molecule type" value="Genomic_DNA"/>
</dbReference>
<keyword evidence="4" id="KW-0677">Repeat</keyword>
<keyword evidence="6" id="KW-0457">Lysine biosynthesis</keyword>
<keyword evidence="12" id="KW-1185">Reference proteome</keyword>
<evidence type="ECO:0000256" key="2">
    <source>
        <dbReference type="ARBA" id="ARBA00022605"/>
    </source>
</evidence>
<feature type="site" description="Increases basicity of active site His" evidence="8">
    <location>
        <position position="138"/>
    </location>
</feature>
<dbReference type="OrthoDB" id="708224at2"/>